<proteinExistence type="predicted"/>
<name>A0AAV5IHV1_9ROSI</name>
<dbReference type="AlphaFoldDB" id="A0AAV5IHV1"/>
<evidence type="ECO:0000313" key="1">
    <source>
        <dbReference type="EMBL" id="GKU97206.1"/>
    </source>
</evidence>
<gene>
    <name evidence="1" type="ORF">SLEP1_g10376</name>
</gene>
<protein>
    <submittedName>
        <fullName evidence="1">Uncharacterized protein</fullName>
    </submittedName>
</protein>
<comment type="caution">
    <text evidence="1">The sequence shown here is derived from an EMBL/GenBank/DDBJ whole genome shotgun (WGS) entry which is preliminary data.</text>
</comment>
<dbReference type="Proteomes" id="UP001054252">
    <property type="component" value="Unassembled WGS sequence"/>
</dbReference>
<evidence type="ECO:0000313" key="2">
    <source>
        <dbReference type="Proteomes" id="UP001054252"/>
    </source>
</evidence>
<dbReference type="EMBL" id="BPVZ01000011">
    <property type="protein sequence ID" value="GKU97206.1"/>
    <property type="molecule type" value="Genomic_DNA"/>
</dbReference>
<reference evidence="1 2" key="1">
    <citation type="journal article" date="2021" name="Commun. Biol.">
        <title>The genome of Shorea leprosula (Dipterocarpaceae) highlights the ecological relevance of drought in aseasonal tropical rainforests.</title>
        <authorList>
            <person name="Ng K.K.S."/>
            <person name="Kobayashi M.J."/>
            <person name="Fawcett J.A."/>
            <person name="Hatakeyama M."/>
            <person name="Paape T."/>
            <person name="Ng C.H."/>
            <person name="Ang C.C."/>
            <person name="Tnah L.H."/>
            <person name="Lee C.T."/>
            <person name="Nishiyama T."/>
            <person name="Sese J."/>
            <person name="O'Brien M.J."/>
            <person name="Copetti D."/>
            <person name="Mohd Noor M.I."/>
            <person name="Ong R.C."/>
            <person name="Putra M."/>
            <person name="Sireger I.Z."/>
            <person name="Indrioko S."/>
            <person name="Kosugi Y."/>
            <person name="Izuno A."/>
            <person name="Isagi Y."/>
            <person name="Lee S.L."/>
            <person name="Shimizu K.K."/>
        </authorList>
    </citation>
    <scope>NUCLEOTIDE SEQUENCE [LARGE SCALE GENOMIC DNA]</scope>
    <source>
        <strain evidence="1">214</strain>
    </source>
</reference>
<accession>A0AAV5IHV1</accession>
<keyword evidence="2" id="KW-1185">Reference proteome</keyword>
<organism evidence="1 2">
    <name type="scientific">Rubroshorea leprosula</name>
    <dbReference type="NCBI Taxonomy" id="152421"/>
    <lineage>
        <taxon>Eukaryota</taxon>
        <taxon>Viridiplantae</taxon>
        <taxon>Streptophyta</taxon>
        <taxon>Embryophyta</taxon>
        <taxon>Tracheophyta</taxon>
        <taxon>Spermatophyta</taxon>
        <taxon>Magnoliopsida</taxon>
        <taxon>eudicotyledons</taxon>
        <taxon>Gunneridae</taxon>
        <taxon>Pentapetalae</taxon>
        <taxon>rosids</taxon>
        <taxon>malvids</taxon>
        <taxon>Malvales</taxon>
        <taxon>Dipterocarpaceae</taxon>
        <taxon>Rubroshorea</taxon>
    </lineage>
</organism>
<sequence>MKLLQDLVPGCKQPLMSKPLNVNGKVKRGAALPPVETEMDTAKSS</sequence>